<dbReference type="GO" id="GO:0016740">
    <property type="term" value="F:transferase activity"/>
    <property type="evidence" value="ECO:0007669"/>
    <property type="project" value="UniProtKB-KW"/>
</dbReference>
<evidence type="ECO:0000313" key="5">
    <source>
        <dbReference type="Proteomes" id="UP000002709"/>
    </source>
</evidence>
<sequence length="268" mass="30235">MKCSLVITTYNWPEALELSLRSALRQSEVPDEVIVADDGSRSDTARLVEEYRQSSSIPVVHVWQEDLGFRAAASRNRAIAAACGEYVVIIDGDMVLHSDFIRDHKQLSRENTFVQGSRVMLSRQTTEARLVSKNIDISPFGRGVGNRKSAVRLPWLAGMLARPTEALRGIRSCNMSFFRADCIRVNGFNEDFTGWGREDSEFAVRMINSGVLRRNVRFSAIAAHLWHRENNKEATGGALAENDRILQEAMMVKKTWCPNGIDKYLEKQ</sequence>
<keyword evidence="1" id="KW-0808">Transferase</keyword>
<feature type="domain" description="Galactosyltransferase C-terminal" evidence="3">
    <location>
        <begin position="167"/>
        <end position="212"/>
    </location>
</feature>
<dbReference type="STRING" id="319225.Plut_1798"/>
<dbReference type="KEGG" id="plt:Plut_1798"/>
<evidence type="ECO:0000256" key="1">
    <source>
        <dbReference type="ARBA" id="ARBA00022679"/>
    </source>
</evidence>
<dbReference type="CAZy" id="GT2">
    <property type="family name" value="Glycosyltransferase Family 2"/>
</dbReference>
<dbReference type="PANTHER" id="PTHR43685">
    <property type="entry name" value="GLYCOSYLTRANSFERASE"/>
    <property type="match status" value="1"/>
</dbReference>
<protein>
    <recommendedName>
        <fullName evidence="6">Glycosyltransferase</fullName>
    </recommendedName>
</protein>
<dbReference type="Pfam" id="PF02709">
    <property type="entry name" value="Glyco_transf_7C"/>
    <property type="match status" value="1"/>
</dbReference>
<evidence type="ECO:0000259" key="3">
    <source>
        <dbReference type="Pfam" id="PF02709"/>
    </source>
</evidence>
<evidence type="ECO:0000259" key="2">
    <source>
        <dbReference type="Pfam" id="PF00535"/>
    </source>
</evidence>
<dbReference type="Pfam" id="PF00535">
    <property type="entry name" value="Glycos_transf_2"/>
    <property type="match status" value="1"/>
</dbReference>
<dbReference type="CDD" id="cd06420">
    <property type="entry name" value="GT2_Chondriotin_Pol_N"/>
    <property type="match status" value="1"/>
</dbReference>
<keyword evidence="5" id="KW-1185">Reference proteome</keyword>
<evidence type="ECO:0000313" key="4">
    <source>
        <dbReference type="EMBL" id="ABB24652.1"/>
    </source>
</evidence>
<organism evidence="4 5">
    <name type="scientific">Chlorobium luteolum (strain DSM 273 / BCRC 81028 / 2530)</name>
    <name type="common">Pelodictyon luteolum</name>
    <dbReference type="NCBI Taxonomy" id="319225"/>
    <lineage>
        <taxon>Bacteria</taxon>
        <taxon>Pseudomonadati</taxon>
        <taxon>Chlorobiota</taxon>
        <taxon>Chlorobiia</taxon>
        <taxon>Chlorobiales</taxon>
        <taxon>Chlorobiaceae</taxon>
        <taxon>Chlorobium/Pelodictyon group</taxon>
        <taxon>Pelodictyon</taxon>
    </lineage>
</organism>
<dbReference type="Gene3D" id="3.90.550.10">
    <property type="entry name" value="Spore Coat Polysaccharide Biosynthesis Protein SpsA, Chain A"/>
    <property type="match status" value="1"/>
</dbReference>
<dbReference type="SUPFAM" id="SSF53448">
    <property type="entry name" value="Nucleotide-diphospho-sugar transferases"/>
    <property type="match status" value="1"/>
</dbReference>
<dbReference type="PANTHER" id="PTHR43685:SF3">
    <property type="entry name" value="SLR2126 PROTEIN"/>
    <property type="match status" value="1"/>
</dbReference>
<dbReference type="InterPro" id="IPR029044">
    <property type="entry name" value="Nucleotide-diphossugar_trans"/>
</dbReference>
<reference evidence="5" key="1">
    <citation type="submission" date="2005-08" db="EMBL/GenBank/DDBJ databases">
        <title>Complete sequence of Pelodictyon luteolum DSM 273.</title>
        <authorList>
            <consortium name="US DOE Joint Genome Institute"/>
            <person name="Copeland A."/>
            <person name="Lucas S."/>
            <person name="Lapidus A."/>
            <person name="Barry K."/>
            <person name="Detter J.C."/>
            <person name="Glavina T."/>
            <person name="Hammon N."/>
            <person name="Israni S."/>
            <person name="Pitluck S."/>
            <person name="Bryant D."/>
            <person name="Schmutz J."/>
            <person name="Larimer F."/>
            <person name="Land M."/>
            <person name="Kyrpides N."/>
            <person name="Ivanova N."/>
            <person name="Richardson P."/>
        </authorList>
    </citation>
    <scope>NUCLEOTIDE SEQUENCE [LARGE SCALE GENOMIC DNA]</scope>
    <source>
        <strain evidence="5">DSM 273 / BCRC 81028 / 2530</strain>
    </source>
</reference>
<dbReference type="InterPro" id="IPR027791">
    <property type="entry name" value="Galactosyl_T_C"/>
</dbReference>
<name>Q3B1X9_CHLL3</name>
<dbReference type="eggNOG" id="COG1215">
    <property type="taxonomic scope" value="Bacteria"/>
</dbReference>
<gene>
    <name evidence="4" type="ordered locus">Plut_1798</name>
</gene>
<dbReference type="InterPro" id="IPR001173">
    <property type="entry name" value="Glyco_trans_2-like"/>
</dbReference>
<accession>Q3B1X9</accession>
<dbReference type="RefSeq" id="WP_011358524.1">
    <property type="nucleotide sequence ID" value="NC_007512.1"/>
</dbReference>
<dbReference type="AlphaFoldDB" id="Q3B1X9"/>
<dbReference type="Proteomes" id="UP000002709">
    <property type="component" value="Chromosome"/>
</dbReference>
<proteinExistence type="predicted"/>
<dbReference type="HOGENOM" id="CLU_025996_24_0_10"/>
<feature type="domain" description="Glycosyltransferase 2-like" evidence="2">
    <location>
        <begin position="4"/>
        <end position="160"/>
    </location>
</feature>
<dbReference type="InterPro" id="IPR050834">
    <property type="entry name" value="Glycosyltransf_2"/>
</dbReference>
<dbReference type="EMBL" id="CP000096">
    <property type="protein sequence ID" value="ABB24652.1"/>
    <property type="molecule type" value="Genomic_DNA"/>
</dbReference>
<evidence type="ECO:0008006" key="6">
    <source>
        <dbReference type="Google" id="ProtNLM"/>
    </source>
</evidence>